<dbReference type="Gene3D" id="3.40.50.450">
    <property type="match status" value="1"/>
</dbReference>
<evidence type="ECO:0000313" key="3">
    <source>
        <dbReference type="EMBL" id="AGU15333.1"/>
    </source>
</evidence>
<dbReference type="HOGENOM" id="CLU_029601_2_1_11"/>
<reference evidence="3 4" key="1">
    <citation type="journal article" date="2013" name="Genome Announc.">
        <title>Whole-Genome Sequence of the Clinical Strain Corynebacterium argentoratense DSM 44202, Isolated from a Human Throat Specimen.</title>
        <authorList>
            <person name="Bomholt C."/>
            <person name="Glaub A."/>
            <person name="Gravermann K."/>
            <person name="Albersmeier A."/>
            <person name="Brinkrolf K."/>
            <person name="Ruckert C."/>
            <person name="Tauch A."/>
        </authorList>
    </citation>
    <scope>NUCLEOTIDE SEQUENCE [LARGE SCALE GENOMIC DNA]</scope>
    <source>
        <strain evidence="3">DSM 44202</strain>
    </source>
</reference>
<dbReference type="PANTHER" id="PTHR43022:SF1">
    <property type="entry name" value="PROTEIN SMF"/>
    <property type="match status" value="1"/>
</dbReference>
<protein>
    <recommendedName>
        <fullName evidence="2">Smf/DprA SLOG domain-containing protein</fullName>
    </recommendedName>
</protein>
<evidence type="ECO:0000256" key="1">
    <source>
        <dbReference type="ARBA" id="ARBA00006525"/>
    </source>
</evidence>
<dbReference type="PANTHER" id="PTHR43022">
    <property type="entry name" value="PROTEIN SMF"/>
    <property type="match status" value="1"/>
</dbReference>
<dbReference type="GO" id="GO:0009294">
    <property type="term" value="P:DNA-mediated transformation"/>
    <property type="evidence" value="ECO:0007669"/>
    <property type="project" value="InterPro"/>
</dbReference>
<accession>U3GXQ2</accession>
<dbReference type="STRING" id="1348662.CARG_06045"/>
<sequence length="404" mass="43353">MMNSTPSLTEPTDVNKSEDRQYAWAYLSRVLEGPSEALQIALAERDGDVESIARDIKNRDARIGEDLLLRSQARSDAGLHHIDRDLKQAEKVGARLITPDSPEWPDGVGGAESIRGDGQHHYVPPHALWVRGQLLKPLFIQAVGIVGTRTHSRYGKEATELISGGLATHCYTVVSGGALGIDTVAHTQAIERGGRTVAVLATGIDKAYPARNTALFDRIAEHGALISEYPPGVHPARHRFLTRNRLVAGLTQGIVVVEAAWRSGALNTLAWANCLGKVAMAVPGPITSRGSVGCNVKIREHQAHMVVGADDVRSLLAPIGAVDADENYMLDFGQDQTPKLSRLQLQVFDALNAPGVEGVSTSVAAQRSGLGTVLCVQGLMELKDRGLAALIGGLWVRIEHERDG</sequence>
<proteinExistence type="inferred from homology"/>
<keyword evidence="4" id="KW-1185">Reference proteome</keyword>
<dbReference type="InterPro" id="IPR057666">
    <property type="entry name" value="DrpA_SLOG"/>
</dbReference>
<name>U3GXQ2_9CORY</name>
<dbReference type="AlphaFoldDB" id="U3GXQ2"/>
<dbReference type="SUPFAM" id="SSF102405">
    <property type="entry name" value="MCP/YpsA-like"/>
    <property type="match status" value="1"/>
</dbReference>
<dbReference type="Pfam" id="PF02481">
    <property type="entry name" value="DNA_processg_A"/>
    <property type="match status" value="1"/>
</dbReference>
<dbReference type="KEGG" id="caz:CARG_06045"/>
<organism evidence="3 4">
    <name type="scientific">Corynebacterium argentoratense DSM 44202</name>
    <dbReference type="NCBI Taxonomy" id="1348662"/>
    <lineage>
        <taxon>Bacteria</taxon>
        <taxon>Bacillati</taxon>
        <taxon>Actinomycetota</taxon>
        <taxon>Actinomycetes</taxon>
        <taxon>Mycobacteriales</taxon>
        <taxon>Corynebacteriaceae</taxon>
        <taxon>Corynebacterium</taxon>
    </lineage>
</organism>
<dbReference type="EMBL" id="CP006365">
    <property type="protein sequence ID" value="AGU15333.1"/>
    <property type="molecule type" value="Genomic_DNA"/>
</dbReference>
<dbReference type="NCBIfam" id="TIGR00732">
    <property type="entry name" value="dprA"/>
    <property type="match status" value="1"/>
</dbReference>
<dbReference type="InterPro" id="IPR003488">
    <property type="entry name" value="DprA"/>
</dbReference>
<evidence type="ECO:0000259" key="2">
    <source>
        <dbReference type="Pfam" id="PF02481"/>
    </source>
</evidence>
<dbReference type="Proteomes" id="UP000016943">
    <property type="component" value="Chromosome"/>
</dbReference>
<comment type="similarity">
    <text evidence="1">Belongs to the DprA/Smf family.</text>
</comment>
<evidence type="ECO:0000313" key="4">
    <source>
        <dbReference type="Proteomes" id="UP000016943"/>
    </source>
</evidence>
<feature type="domain" description="Smf/DprA SLOG" evidence="2">
    <location>
        <begin position="97"/>
        <end position="314"/>
    </location>
</feature>
<gene>
    <name evidence="3" type="ORF">CARG_06045</name>
</gene>
<dbReference type="eggNOG" id="COG0758">
    <property type="taxonomic scope" value="Bacteria"/>
</dbReference>
<dbReference type="PATRIC" id="fig|1348662.3.peg.1184"/>